<keyword evidence="2" id="KW-1185">Reference proteome</keyword>
<organism evidence="1 2">
    <name type="scientific">Holotrichia oblita</name>
    <name type="common">Chafer beetle</name>
    <dbReference type="NCBI Taxonomy" id="644536"/>
    <lineage>
        <taxon>Eukaryota</taxon>
        <taxon>Metazoa</taxon>
        <taxon>Ecdysozoa</taxon>
        <taxon>Arthropoda</taxon>
        <taxon>Hexapoda</taxon>
        <taxon>Insecta</taxon>
        <taxon>Pterygota</taxon>
        <taxon>Neoptera</taxon>
        <taxon>Endopterygota</taxon>
        <taxon>Coleoptera</taxon>
        <taxon>Polyphaga</taxon>
        <taxon>Scarabaeiformia</taxon>
        <taxon>Scarabaeidae</taxon>
        <taxon>Melolonthinae</taxon>
        <taxon>Holotrichia</taxon>
    </lineage>
</organism>
<name>A0ACB9SPC2_HOLOL</name>
<evidence type="ECO:0000313" key="2">
    <source>
        <dbReference type="Proteomes" id="UP001056778"/>
    </source>
</evidence>
<sequence length="802" mass="90455">MTTPESHSEQHEKEDTSCYSRLAREGILLLLNNKQSEAEKLFKAYPENIQMNAGFAFAVVTVSLTMYEKKNSLFKDALMTFEDDKLQLAFQTLKDLEKKCSGNMSWMRSVKTRMFGTVDTTSLADQLESQIILADSYVFVATLTFLQQDISGYFKGGWILRKSYKLYQQAYNDILNLYNEIVGDENTPLQMAQQDSTSPETDISVGPIPKTVGVSSLPSDTTTAPVTSTIIDTAPLDNTESITVDNSTPVTSDIGTSGAFRIATNNSTPDTVLQNTNSPQPCTVLHDTQASTPLEGPNNPILNENQTTTPSPQNKNGYIHSSLLPSFPSHSISCYENLSSLSSHTSFKEKSVKNGFLKDDRCKTRSTGATQLRPFLKTSTSFHTALSDTFQRRPSLRNNISLSYFTSTFNIFMNKPNTKDIDKETISRLLCAVSFGYGLLQLGISLLPPSMLKLTSFLGFGGNRKNGLDNLMFARLGTDMRAPFATLALLWYHTIVRPFFALDGNNVEAGVEAAARLIDETKEEYGQSALFLFFKGRLERLNSDIPEAIKAFQTSKDNAAQREIKMMSMHEVGWCYLIQLEFEKSENTFSCLRQSSRWSRPFYSYLTIISAGSNNIFQNTNDVIEARNIFQPVPKGTQLDEFLNRRYKVCPLEMDILKQLDCLFWKILVYELLYLWNTLPSCTNENLHVIINDCEAAIQRNCEPTIGLAKLIEGSCLCILRRFNDGMEKFRECLEQRKNEPYTSTEAHVSAFAQYELGLLLVRTNETVTEGKKLLQLVAYNYKDYDFEQRLSVRVHAILKNL</sequence>
<comment type="caution">
    <text evidence="1">The sequence shown here is derived from an EMBL/GenBank/DDBJ whole genome shotgun (WGS) entry which is preliminary data.</text>
</comment>
<accession>A0ACB9SPC2</accession>
<proteinExistence type="predicted"/>
<evidence type="ECO:0000313" key="1">
    <source>
        <dbReference type="EMBL" id="KAI4456618.1"/>
    </source>
</evidence>
<gene>
    <name evidence="1" type="ORF">MML48_8g00011208</name>
</gene>
<dbReference type="EMBL" id="CM043022">
    <property type="protein sequence ID" value="KAI4456618.1"/>
    <property type="molecule type" value="Genomic_DNA"/>
</dbReference>
<protein>
    <submittedName>
        <fullName evidence="1">Tetratricopeptide repeat protein 39 family member</fullName>
    </submittedName>
</protein>
<dbReference type="Proteomes" id="UP001056778">
    <property type="component" value="Chromosome 8"/>
</dbReference>
<reference evidence="1" key="1">
    <citation type="submission" date="2022-04" db="EMBL/GenBank/DDBJ databases">
        <title>Chromosome-scale genome assembly of Holotrichia oblita Faldermann.</title>
        <authorList>
            <person name="Rongchong L."/>
        </authorList>
    </citation>
    <scope>NUCLEOTIDE SEQUENCE</scope>
    <source>
        <strain evidence="1">81SQS9</strain>
    </source>
</reference>